<name>A0A1J5R0C0_9ZZZZ</name>
<sequence length="195" mass="21659">MPLPLPSAPRHRTHTRSIVLEGWKRDDGLWDIEARLTDLKDHDYPLASGLRARGEAVHDMLVRLTIDTDFMIVDAVAAIDAVPYPGCEAIAPAYRKLIGLNLTRGFRQRVGEMFGTVAGCSHLTELLSSLPTAAIQTFAGEQRDTDIGDGTKPFQLDRCHALDTSGATVRRYYPRWYRPGGRDKINPTSKSKEDA</sequence>
<organism evidence="1">
    <name type="scientific">mine drainage metagenome</name>
    <dbReference type="NCBI Taxonomy" id="410659"/>
    <lineage>
        <taxon>unclassified sequences</taxon>
        <taxon>metagenomes</taxon>
        <taxon>ecological metagenomes</taxon>
    </lineage>
</organism>
<reference evidence="1" key="1">
    <citation type="submission" date="2016-10" db="EMBL/GenBank/DDBJ databases">
        <title>Sequence of Gallionella enrichment culture.</title>
        <authorList>
            <person name="Poehlein A."/>
            <person name="Muehling M."/>
            <person name="Daniel R."/>
        </authorList>
    </citation>
    <scope>NUCLEOTIDE SEQUENCE</scope>
</reference>
<protein>
    <recommendedName>
        <fullName evidence="2">DUF2889 domain-containing protein</fullName>
    </recommendedName>
</protein>
<dbReference type="AlphaFoldDB" id="A0A1J5R0C0"/>
<proteinExistence type="predicted"/>
<dbReference type="InterPro" id="IPR021312">
    <property type="entry name" value="DUF2889"/>
</dbReference>
<comment type="caution">
    <text evidence="1">The sequence shown here is derived from an EMBL/GenBank/DDBJ whole genome shotgun (WGS) entry which is preliminary data.</text>
</comment>
<evidence type="ECO:0008006" key="2">
    <source>
        <dbReference type="Google" id="ProtNLM"/>
    </source>
</evidence>
<dbReference type="EMBL" id="MLJW01000902">
    <property type="protein sequence ID" value="OIQ81605.1"/>
    <property type="molecule type" value="Genomic_DNA"/>
</dbReference>
<accession>A0A1J5R0C0</accession>
<gene>
    <name evidence="1" type="ORF">GALL_366180</name>
</gene>
<evidence type="ECO:0000313" key="1">
    <source>
        <dbReference type="EMBL" id="OIQ81605.1"/>
    </source>
</evidence>
<dbReference type="Pfam" id="PF11136">
    <property type="entry name" value="DUF2889"/>
    <property type="match status" value="1"/>
</dbReference>